<dbReference type="Proteomes" id="UP001150941">
    <property type="component" value="Unassembled WGS sequence"/>
</dbReference>
<evidence type="ECO:0000313" key="1">
    <source>
        <dbReference type="EMBL" id="KAJ5232164.1"/>
    </source>
</evidence>
<dbReference type="EMBL" id="JAPQKS010000004">
    <property type="protein sequence ID" value="KAJ5232164.1"/>
    <property type="molecule type" value="Genomic_DNA"/>
</dbReference>
<dbReference type="Gene3D" id="3.90.245.10">
    <property type="entry name" value="Ribonucleoside hydrolase-like"/>
    <property type="match status" value="1"/>
</dbReference>
<dbReference type="GO" id="GO:0016799">
    <property type="term" value="F:hydrolase activity, hydrolyzing N-glycosyl compounds"/>
    <property type="evidence" value="ECO:0007669"/>
    <property type="project" value="InterPro"/>
</dbReference>
<organism evidence="1 2">
    <name type="scientific">Penicillium chermesinum</name>
    <dbReference type="NCBI Taxonomy" id="63820"/>
    <lineage>
        <taxon>Eukaryota</taxon>
        <taxon>Fungi</taxon>
        <taxon>Dikarya</taxon>
        <taxon>Ascomycota</taxon>
        <taxon>Pezizomycotina</taxon>
        <taxon>Eurotiomycetes</taxon>
        <taxon>Eurotiomycetidae</taxon>
        <taxon>Eurotiales</taxon>
        <taxon>Aspergillaceae</taxon>
        <taxon>Penicillium</taxon>
    </lineage>
</organism>
<sequence length="83" mass="9086">MGEVASYTFNCWISAIQNDFAARMRWTLTPAYQVANHPSSVKILNGTTVKSSFGASVLLSGTVQDPDQNEIPSSWWQYAQGSA</sequence>
<reference evidence="1" key="2">
    <citation type="journal article" date="2023" name="IMA Fungus">
        <title>Comparative genomic study of the Penicillium genus elucidates a diverse pangenome and 15 lateral gene transfer events.</title>
        <authorList>
            <person name="Petersen C."/>
            <person name="Sorensen T."/>
            <person name="Nielsen M.R."/>
            <person name="Sondergaard T.E."/>
            <person name="Sorensen J.L."/>
            <person name="Fitzpatrick D.A."/>
            <person name="Frisvad J.C."/>
            <person name="Nielsen K.L."/>
        </authorList>
    </citation>
    <scope>NUCLEOTIDE SEQUENCE</scope>
    <source>
        <strain evidence="1">IBT 19713</strain>
    </source>
</reference>
<proteinExistence type="predicted"/>
<gene>
    <name evidence="1" type="ORF">N7468_005120</name>
</gene>
<dbReference type="GeneID" id="83201720"/>
<dbReference type="OrthoDB" id="3592035at2759"/>
<dbReference type="AlphaFoldDB" id="A0A9W9TPD7"/>
<dbReference type="InterPro" id="IPR036452">
    <property type="entry name" value="Ribo_hydro-like"/>
</dbReference>
<name>A0A9W9TPD7_9EURO</name>
<accession>A0A9W9TPD7</accession>
<evidence type="ECO:0000313" key="2">
    <source>
        <dbReference type="Proteomes" id="UP001150941"/>
    </source>
</evidence>
<protein>
    <submittedName>
        <fullName evidence="1">Uncharacterized protein</fullName>
    </submittedName>
</protein>
<reference evidence="1" key="1">
    <citation type="submission" date="2022-11" db="EMBL/GenBank/DDBJ databases">
        <authorList>
            <person name="Petersen C."/>
        </authorList>
    </citation>
    <scope>NUCLEOTIDE SEQUENCE</scope>
    <source>
        <strain evidence="1">IBT 19713</strain>
    </source>
</reference>
<comment type="caution">
    <text evidence="1">The sequence shown here is derived from an EMBL/GenBank/DDBJ whole genome shotgun (WGS) entry which is preliminary data.</text>
</comment>
<keyword evidence="2" id="KW-1185">Reference proteome</keyword>
<dbReference type="RefSeq" id="XP_058330157.1">
    <property type="nucleotide sequence ID" value="XM_058474417.1"/>
</dbReference>